<name>A0A0F9DP58_9ZZZZ</name>
<accession>A0A0F9DP58</accession>
<protein>
    <submittedName>
        <fullName evidence="1">Uncharacterized protein</fullName>
    </submittedName>
</protein>
<evidence type="ECO:0000313" key="1">
    <source>
        <dbReference type="EMBL" id="KKL63509.1"/>
    </source>
</evidence>
<dbReference type="AlphaFoldDB" id="A0A0F9DP58"/>
<reference evidence="1" key="1">
    <citation type="journal article" date="2015" name="Nature">
        <title>Complex archaea that bridge the gap between prokaryotes and eukaryotes.</title>
        <authorList>
            <person name="Spang A."/>
            <person name="Saw J.H."/>
            <person name="Jorgensen S.L."/>
            <person name="Zaremba-Niedzwiedzka K."/>
            <person name="Martijn J."/>
            <person name="Lind A.E."/>
            <person name="van Eijk R."/>
            <person name="Schleper C."/>
            <person name="Guy L."/>
            <person name="Ettema T.J."/>
        </authorList>
    </citation>
    <scope>NUCLEOTIDE SEQUENCE</scope>
</reference>
<feature type="non-terminal residue" evidence="1">
    <location>
        <position position="1"/>
    </location>
</feature>
<organism evidence="1">
    <name type="scientific">marine sediment metagenome</name>
    <dbReference type="NCBI Taxonomy" id="412755"/>
    <lineage>
        <taxon>unclassified sequences</taxon>
        <taxon>metagenomes</taxon>
        <taxon>ecological metagenomes</taxon>
    </lineage>
</organism>
<gene>
    <name evidence="1" type="ORF">LCGC14_2174380</name>
</gene>
<sequence>VRTIAETKTDLSLNNVSNVATDDTTYNATSWNTNTDAATKNAIRDKVETMDTAIGSNTTHRGSDGSDHSIVGTNTTAIGLNTTHRGLSSGNPHSVTPTELSLVIGTNTQAWDAGLDSLAGLTYSAASFVKMTGANAFALRTIGETADDLEGTIVHDNLASVHQGVTTGDSPSFAGLTLGTGLFTVSGKFIQDAVLTTSAERATNVSISVEETANIGFVIGFSLFITHASTYQVTGNLTCLQASAVSNSSGLITLLRGSTYGVQLLSSGNATTAVALQVQAPFFTSTGQVTTNYGLRLQNQSHANVGTAYAIDQQGVNDINLFAAPLELKERAAAQTNIAGFGQIWVKNTNPCQLWFTDDLGNDTQIV</sequence>
<dbReference type="EMBL" id="LAZR01028143">
    <property type="protein sequence ID" value="KKL63509.1"/>
    <property type="molecule type" value="Genomic_DNA"/>
</dbReference>
<proteinExistence type="predicted"/>
<comment type="caution">
    <text evidence="1">The sequence shown here is derived from an EMBL/GenBank/DDBJ whole genome shotgun (WGS) entry which is preliminary data.</text>
</comment>